<dbReference type="STRING" id="1330330.IX53_03115"/>
<evidence type="ECO:0000313" key="9">
    <source>
        <dbReference type="Proteomes" id="UP000035159"/>
    </source>
</evidence>
<dbReference type="CDD" id="cd00520">
    <property type="entry name" value="RRF"/>
    <property type="match status" value="1"/>
</dbReference>
<dbReference type="PANTHER" id="PTHR20982:SF3">
    <property type="entry name" value="MITOCHONDRIAL RIBOSOME RECYCLING FACTOR PSEUDO 1"/>
    <property type="match status" value="1"/>
</dbReference>
<reference evidence="8 9" key="1">
    <citation type="submission" date="2015-04" db="EMBL/GenBank/DDBJ databases">
        <title>Complete Genome Sequence of Kosmotoga pacifica SLHLJ1.</title>
        <authorList>
            <person name="Jiang L.J."/>
            <person name="Shao Z.Z."/>
            <person name="Jebbar M."/>
        </authorList>
    </citation>
    <scope>NUCLEOTIDE SEQUENCE [LARGE SCALE GENOMIC DNA]</scope>
    <source>
        <strain evidence="8 9">SLHLJ1</strain>
    </source>
</reference>
<comment type="similarity">
    <text evidence="2 5">Belongs to the RRF family.</text>
</comment>
<evidence type="ECO:0000256" key="5">
    <source>
        <dbReference type="HAMAP-Rule" id="MF_00040"/>
    </source>
</evidence>
<keyword evidence="3 5" id="KW-0963">Cytoplasm</keyword>
<sequence length="185" mass="21578">MKNSMLKEAESKMEKSVEKIVEEFSHMRTGRPSPSLLEEIKVDYYGVPTPVNQLATINVSEDRSLVIKPWEKNLLSVIEKAILASNLGLTPLNDGNVIRLNFPVPTTEQREKWVKMAKEIAEKGKIAIRNIRRDFIKEAKELQKEGEITEDDLKRFEEDIQKLTNKYVEEMDHQFEKKKKEIMEF</sequence>
<evidence type="ECO:0000259" key="7">
    <source>
        <dbReference type="Pfam" id="PF01765"/>
    </source>
</evidence>
<dbReference type="SUPFAM" id="SSF55194">
    <property type="entry name" value="Ribosome recycling factor, RRF"/>
    <property type="match status" value="1"/>
</dbReference>
<protein>
    <recommendedName>
        <fullName evidence="5">Ribosome-recycling factor</fullName>
        <shortName evidence="5">RRF</shortName>
    </recommendedName>
    <alternativeName>
        <fullName evidence="5">Ribosome-releasing factor</fullName>
    </alternativeName>
</protein>
<feature type="coiled-coil region" evidence="6">
    <location>
        <begin position="139"/>
        <end position="173"/>
    </location>
</feature>
<dbReference type="KEGG" id="kpf:IX53_03115"/>
<evidence type="ECO:0000313" key="8">
    <source>
        <dbReference type="EMBL" id="AKI96977.1"/>
    </source>
</evidence>
<dbReference type="GO" id="GO:0043023">
    <property type="term" value="F:ribosomal large subunit binding"/>
    <property type="evidence" value="ECO:0007669"/>
    <property type="project" value="TreeGrafter"/>
</dbReference>
<dbReference type="NCBIfam" id="TIGR00496">
    <property type="entry name" value="frr"/>
    <property type="match status" value="1"/>
</dbReference>
<keyword evidence="4 5" id="KW-0648">Protein biosynthesis</keyword>
<dbReference type="HAMAP" id="MF_00040">
    <property type="entry name" value="RRF"/>
    <property type="match status" value="1"/>
</dbReference>
<keyword evidence="9" id="KW-1185">Reference proteome</keyword>
<dbReference type="Gene3D" id="1.10.132.20">
    <property type="entry name" value="Ribosome-recycling factor"/>
    <property type="match status" value="1"/>
</dbReference>
<dbReference type="InterPro" id="IPR023584">
    <property type="entry name" value="Ribosome_recyc_fac_dom"/>
</dbReference>
<dbReference type="Pfam" id="PF01765">
    <property type="entry name" value="RRF"/>
    <property type="match status" value="1"/>
</dbReference>
<dbReference type="PANTHER" id="PTHR20982">
    <property type="entry name" value="RIBOSOME RECYCLING FACTOR"/>
    <property type="match status" value="1"/>
</dbReference>
<name>A0A0G2Z612_9BACT</name>
<evidence type="ECO:0000256" key="2">
    <source>
        <dbReference type="ARBA" id="ARBA00005912"/>
    </source>
</evidence>
<dbReference type="FunFam" id="3.30.1360.40:FF:000001">
    <property type="entry name" value="Ribosome-recycling factor"/>
    <property type="match status" value="1"/>
</dbReference>
<feature type="domain" description="Ribosome recycling factor" evidence="7">
    <location>
        <begin position="22"/>
        <end position="183"/>
    </location>
</feature>
<dbReference type="GO" id="GO:0006415">
    <property type="term" value="P:translational termination"/>
    <property type="evidence" value="ECO:0007669"/>
    <property type="project" value="UniProtKB-UniRule"/>
</dbReference>
<dbReference type="Proteomes" id="UP000035159">
    <property type="component" value="Chromosome"/>
</dbReference>
<evidence type="ECO:0000256" key="6">
    <source>
        <dbReference type="SAM" id="Coils"/>
    </source>
</evidence>
<comment type="subcellular location">
    <subcellularLocation>
        <location evidence="1 5">Cytoplasm</location>
    </subcellularLocation>
</comment>
<dbReference type="Gene3D" id="3.30.1360.40">
    <property type="match status" value="1"/>
</dbReference>
<dbReference type="AlphaFoldDB" id="A0A0G2Z612"/>
<comment type="function">
    <text evidence="5">Responsible for the release of ribosomes from messenger RNA at the termination of protein biosynthesis. May increase the efficiency of translation by recycling ribosomes from one round of translation to another.</text>
</comment>
<organism evidence="8 9">
    <name type="scientific">Kosmotoga pacifica</name>
    <dbReference type="NCBI Taxonomy" id="1330330"/>
    <lineage>
        <taxon>Bacteria</taxon>
        <taxon>Thermotogati</taxon>
        <taxon>Thermotogota</taxon>
        <taxon>Thermotogae</taxon>
        <taxon>Kosmotogales</taxon>
        <taxon>Kosmotogaceae</taxon>
        <taxon>Kosmotoga</taxon>
    </lineage>
</organism>
<dbReference type="EMBL" id="CP011232">
    <property type="protein sequence ID" value="AKI96977.1"/>
    <property type="molecule type" value="Genomic_DNA"/>
</dbReference>
<dbReference type="GO" id="GO:0005737">
    <property type="term" value="C:cytoplasm"/>
    <property type="evidence" value="ECO:0007669"/>
    <property type="project" value="UniProtKB-SubCell"/>
</dbReference>
<dbReference type="RefSeq" id="WP_047754112.1">
    <property type="nucleotide sequence ID" value="NZ_CAJUHA010000019.1"/>
</dbReference>
<dbReference type="InterPro" id="IPR036191">
    <property type="entry name" value="RRF_sf"/>
</dbReference>
<dbReference type="FunFam" id="1.10.132.20:FF:000001">
    <property type="entry name" value="Ribosome-recycling factor"/>
    <property type="match status" value="1"/>
</dbReference>
<evidence type="ECO:0000256" key="4">
    <source>
        <dbReference type="ARBA" id="ARBA00022917"/>
    </source>
</evidence>
<dbReference type="OrthoDB" id="9804006at2"/>
<accession>A0A0G2Z612</accession>
<proteinExistence type="inferred from homology"/>
<dbReference type="InterPro" id="IPR002661">
    <property type="entry name" value="Ribosome_recyc_fac"/>
</dbReference>
<evidence type="ECO:0000256" key="3">
    <source>
        <dbReference type="ARBA" id="ARBA00022490"/>
    </source>
</evidence>
<dbReference type="PATRIC" id="fig|1330330.3.peg.622"/>
<evidence type="ECO:0000256" key="1">
    <source>
        <dbReference type="ARBA" id="ARBA00004496"/>
    </source>
</evidence>
<gene>
    <name evidence="5" type="primary">frr</name>
    <name evidence="8" type="ORF">IX53_03115</name>
</gene>
<keyword evidence="6" id="KW-0175">Coiled coil</keyword>